<evidence type="ECO:0000256" key="1">
    <source>
        <dbReference type="ARBA" id="ARBA00009206"/>
    </source>
</evidence>
<dbReference type="AlphaFoldDB" id="A0AAW2I762"/>
<comment type="catalytic activity">
    <reaction evidence="6">
        <text>a 3'-end 3'-phospho-ribonucleotide-RNA + ATP = a 3'-end 2',3'-cyclophospho-ribonucleotide-RNA + AMP + diphosphate</text>
        <dbReference type="Rhea" id="RHEA:23976"/>
        <dbReference type="Rhea" id="RHEA-COMP:10463"/>
        <dbReference type="Rhea" id="RHEA-COMP:10464"/>
        <dbReference type="ChEBI" id="CHEBI:30616"/>
        <dbReference type="ChEBI" id="CHEBI:33019"/>
        <dbReference type="ChEBI" id="CHEBI:83062"/>
        <dbReference type="ChEBI" id="CHEBI:83064"/>
        <dbReference type="ChEBI" id="CHEBI:456215"/>
        <dbReference type="EC" id="6.5.1.4"/>
    </reaction>
</comment>
<organism evidence="13">
    <name type="scientific">Menopon gallinae</name>
    <name type="common">poultry shaft louse</name>
    <dbReference type="NCBI Taxonomy" id="328185"/>
    <lineage>
        <taxon>Eukaryota</taxon>
        <taxon>Metazoa</taxon>
        <taxon>Ecdysozoa</taxon>
        <taxon>Arthropoda</taxon>
        <taxon>Hexapoda</taxon>
        <taxon>Insecta</taxon>
        <taxon>Pterygota</taxon>
        <taxon>Neoptera</taxon>
        <taxon>Paraneoptera</taxon>
        <taxon>Psocodea</taxon>
        <taxon>Troctomorpha</taxon>
        <taxon>Phthiraptera</taxon>
        <taxon>Amblycera</taxon>
        <taxon>Menoponidae</taxon>
        <taxon>Menopon</taxon>
    </lineage>
</organism>
<dbReference type="EMBL" id="JARGDH010000001">
    <property type="protein sequence ID" value="KAL0278217.1"/>
    <property type="molecule type" value="Genomic_DNA"/>
</dbReference>
<dbReference type="InterPro" id="IPR013791">
    <property type="entry name" value="RNA3'-term_phos_cycl_insert"/>
</dbReference>
<comment type="function">
    <text evidence="8">Catalyzes the conversion of 3'-phosphate to a 2',3'-cyclic phosphodiester at the end of RNA. The mechanism of action of the enzyme occurs in 3 steps: (A) adenylation of the enzyme by ATP; (B) transfer of adenylate to an RNA-N3'P to produce RNA-N3'PP5'A; (C) and attack of the adjacent 2'-hydroxyl on the 3'-phosphorus in the diester linkage to produce the cyclic end product. Likely functions in some aspects of cellular RNA processing. Function plays an important role in regulating axon regeneration by inhibiting central nervous system (CNS) axon regeneration following optic nerve injury.</text>
</comment>
<feature type="binding site" evidence="10">
    <location>
        <position position="100"/>
    </location>
    <ligand>
        <name>ATP</name>
        <dbReference type="ChEBI" id="CHEBI:30616"/>
    </ligand>
</feature>
<comment type="caution">
    <text evidence="13">The sequence shown here is derived from an EMBL/GenBank/DDBJ whole genome shotgun (WGS) entry which is preliminary data.</text>
</comment>
<dbReference type="Gene3D" id="3.30.360.20">
    <property type="entry name" value="RNA 3'-terminal phosphate cyclase, insert domain"/>
    <property type="match status" value="1"/>
</dbReference>
<evidence type="ECO:0000259" key="11">
    <source>
        <dbReference type="Pfam" id="PF01137"/>
    </source>
</evidence>
<gene>
    <name evidence="13" type="ORF">PYX00_000099</name>
</gene>
<reference evidence="13" key="1">
    <citation type="journal article" date="2024" name="Gigascience">
        <title>Chromosome-level genome of the poultry shaft louse Menopon gallinae provides insight into the host-switching and adaptive evolution of parasitic lice.</title>
        <authorList>
            <person name="Xu Y."/>
            <person name="Ma L."/>
            <person name="Liu S."/>
            <person name="Liang Y."/>
            <person name="Liu Q."/>
            <person name="He Z."/>
            <person name="Tian L."/>
            <person name="Duan Y."/>
            <person name="Cai W."/>
            <person name="Li H."/>
            <person name="Song F."/>
        </authorList>
    </citation>
    <scope>NUCLEOTIDE SEQUENCE</scope>
    <source>
        <strain evidence="13">Cailab_2023a</strain>
    </source>
</reference>
<keyword evidence="10" id="KW-0067">ATP-binding</keyword>
<protein>
    <recommendedName>
        <fullName evidence="3">RNA 3'-terminal phosphate cyclase</fullName>
        <ecNumber evidence="2">6.5.1.4</ecNumber>
    </recommendedName>
    <alternativeName>
        <fullName evidence="7">RNA terminal phosphate cyclase domain-containing protein 1</fullName>
    </alternativeName>
</protein>
<dbReference type="Gene3D" id="3.65.10.20">
    <property type="entry name" value="RNA 3'-terminal phosphate cyclase domain"/>
    <property type="match status" value="1"/>
</dbReference>
<evidence type="ECO:0000256" key="2">
    <source>
        <dbReference type="ARBA" id="ARBA00012725"/>
    </source>
</evidence>
<dbReference type="InterPro" id="IPR013792">
    <property type="entry name" value="RNA3'P_cycl/enolpyr_Trfase_a/b"/>
</dbReference>
<dbReference type="GO" id="GO:0006396">
    <property type="term" value="P:RNA processing"/>
    <property type="evidence" value="ECO:0007669"/>
    <property type="project" value="InterPro"/>
</dbReference>
<feature type="domain" description="RNA 3'-terminal phosphate cyclase" evidence="11">
    <location>
        <begin position="9"/>
        <end position="333"/>
    </location>
</feature>
<dbReference type="GO" id="GO:0005524">
    <property type="term" value="F:ATP binding"/>
    <property type="evidence" value="ECO:0007669"/>
    <property type="project" value="UniProtKB-KW"/>
</dbReference>
<sequence length="353" mass="38022">MVHIDGSVIEGGGQIVRIAIGLSALFSKPIDLVNVLKDRAKEGLRAQHLTGLRLVKEITQAQVEGDILGSTSISFKPKGIKYGEYLADAGTAGSVCLLLQVSLPCILFGKGESKLTLKGGTNVPMAPQIDYVVNVFKPMLEKFGATFNCKIVRRGFYPAGNGQIEIDTSGPNELKSVELTDFGEVNYISGEAFVAGVLPFRMAEEMARTAENMLRKAVKTRINIKPIKFSQNEAFGNGSGINLVAVTTTGCYLGGSCLGERGVQSEEVGRKAAEELLDCITRKDCVDQYAQDQLIIFMALADGKSSVKTGPITSHTEKAIKVTEMFTDAKFTIKKLDNDCNIIECTGQGQNSH</sequence>
<evidence type="ECO:0000313" key="13">
    <source>
        <dbReference type="EMBL" id="KAL0278217.1"/>
    </source>
</evidence>
<dbReference type="GO" id="GO:0003963">
    <property type="term" value="F:RNA-3'-phosphate cyclase activity"/>
    <property type="evidence" value="ECO:0007669"/>
    <property type="project" value="UniProtKB-EC"/>
</dbReference>
<evidence type="ECO:0000256" key="7">
    <source>
        <dbReference type="ARBA" id="ARBA00032543"/>
    </source>
</evidence>
<evidence type="ECO:0000256" key="9">
    <source>
        <dbReference type="PIRSR" id="PIRSR005378-1"/>
    </source>
</evidence>
<dbReference type="InterPro" id="IPR000228">
    <property type="entry name" value="RNA3'_term_phos_cyc"/>
</dbReference>
<dbReference type="PIRSF" id="PIRSF005378">
    <property type="entry name" value="RNA3'_term_phos_cycl_euk"/>
    <property type="match status" value="1"/>
</dbReference>
<dbReference type="FunFam" id="3.30.360.20:FF:000002">
    <property type="entry name" value="RNA terminal phosphate cyclase-like 1"/>
    <property type="match status" value="1"/>
</dbReference>
<dbReference type="Pfam" id="PF05189">
    <property type="entry name" value="RTC_insert"/>
    <property type="match status" value="1"/>
</dbReference>
<evidence type="ECO:0000259" key="12">
    <source>
        <dbReference type="Pfam" id="PF05189"/>
    </source>
</evidence>
<dbReference type="GO" id="GO:0005634">
    <property type="term" value="C:nucleus"/>
    <property type="evidence" value="ECO:0007669"/>
    <property type="project" value="TreeGrafter"/>
</dbReference>
<dbReference type="PANTHER" id="PTHR11096">
    <property type="entry name" value="RNA 3' TERMINAL PHOSPHATE CYCLASE"/>
    <property type="match status" value="1"/>
</dbReference>
<feature type="active site" description="Tele-AMP-histidine intermediate" evidence="9">
    <location>
        <position position="315"/>
    </location>
</feature>
<keyword evidence="5 10" id="KW-0547">Nucleotide-binding</keyword>
<dbReference type="InterPro" id="IPR017770">
    <property type="entry name" value="RNA3'_term_phos_cyc_type_1"/>
</dbReference>
<dbReference type="PANTHER" id="PTHR11096:SF0">
    <property type="entry name" value="RNA 3'-TERMINAL PHOSPHATE CYCLASE"/>
    <property type="match status" value="1"/>
</dbReference>
<dbReference type="InterPro" id="IPR036553">
    <property type="entry name" value="RPTC_insert"/>
</dbReference>
<evidence type="ECO:0000256" key="6">
    <source>
        <dbReference type="ARBA" id="ARBA00024481"/>
    </source>
</evidence>
<evidence type="ECO:0000256" key="4">
    <source>
        <dbReference type="ARBA" id="ARBA00022598"/>
    </source>
</evidence>
<evidence type="ECO:0000256" key="5">
    <source>
        <dbReference type="ARBA" id="ARBA00022741"/>
    </source>
</evidence>
<name>A0AAW2I762_9NEOP</name>
<comment type="similarity">
    <text evidence="1">Belongs to the RNA 3'-terminal cyclase family. Type 1 subfamily.</text>
</comment>
<accession>A0AAW2I762</accession>
<evidence type="ECO:0000256" key="3">
    <source>
        <dbReference type="ARBA" id="ARBA00021428"/>
    </source>
</evidence>
<dbReference type="SUPFAM" id="SSF55205">
    <property type="entry name" value="EPT/RTPC-like"/>
    <property type="match status" value="2"/>
</dbReference>
<feature type="binding site" evidence="10">
    <location>
        <begin position="289"/>
        <end position="293"/>
    </location>
    <ligand>
        <name>ATP</name>
        <dbReference type="ChEBI" id="CHEBI:30616"/>
    </ligand>
</feature>
<keyword evidence="4" id="KW-0436">Ligase</keyword>
<dbReference type="Pfam" id="PF01137">
    <property type="entry name" value="RTC"/>
    <property type="match status" value="1"/>
</dbReference>
<evidence type="ECO:0000256" key="10">
    <source>
        <dbReference type="PIRSR" id="PIRSR005378-2"/>
    </source>
</evidence>
<dbReference type="HAMAP" id="MF_00200">
    <property type="entry name" value="RTC"/>
    <property type="match status" value="1"/>
</dbReference>
<feature type="domain" description="RNA 3'-terminal phosphate cyclase insert" evidence="12">
    <location>
        <begin position="180"/>
        <end position="280"/>
    </location>
</feature>
<dbReference type="InterPro" id="IPR023797">
    <property type="entry name" value="RNA3'_phos_cyclase_dom"/>
</dbReference>
<dbReference type="SUPFAM" id="SSF52913">
    <property type="entry name" value="RNA 3'-terminal phosphate cyclase, RPTC, insert domain"/>
    <property type="match status" value="1"/>
</dbReference>
<dbReference type="EC" id="6.5.1.4" evidence="2"/>
<dbReference type="NCBIfam" id="TIGR03399">
    <property type="entry name" value="RNA_3prim_cycl"/>
    <property type="match status" value="1"/>
</dbReference>
<evidence type="ECO:0000256" key="8">
    <source>
        <dbReference type="ARBA" id="ARBA00045867"/>
    </source>
</evidence>
<proteinExistence type="inferred from homology"/>
<dbReference type="InterPro" id="IPR037136">
    <property type="entry name" value="RNA3'_phos_cyclase_dom_sf"/>
</dbReference>